<dbReference type="EMBL" id="BMFF01000002">
    <property type="protein sequence ID" value="GGC94911.1"/>
    <property type="molecule type" value="Genomic_DNA"/>
</dbReference>
<evidence type="ECO:0000256" key="15">
    <source>
        <dbReference type="ARBA" id="ARBA00023012"/>
    </source>
</evidence>
<evidence type="ECO:0000256" key="17">
    <source>
        <dbReference type="ARBA" id="ARBA00025207"/>
    </source>
</evidence>
<protein>
    <recommendedName>
        <fullName evidence="4">Phosphate regulon sensor protein PhoR</fullName>
        <ecNumber evidence="3">2.7.13.3</ecNumber>
    </recommendedName>
</protein>
<evidence type="ECO:0000256" key="10">
    <source>
        <dbReference type="ARBA" id="ARBA00022692"/>
    </source>
</evidence>
<accession>A0ABQ1PD63</accession>
<organism evidence="21 22">
    <name type="scientific">Halopseudomonas salina</name>
    <dbReference type="NCBI Taxonomy" id="1323744"/>
    <lineage>
        <taxon>Bacteria</taxon>
        <taxon>Pseudomonadati</taxon>
        <taxon>Pseudomonadota</taxon>
        <taxon>Gammaproteobacteria</taxon>
        <taxon>Pseudomonadales</taxon>
        <taxon>Pseudomonadaceae</taxon>
        <taxon>Halopseudomonas</taxon>
    </lineage>
</organism>
<dbReference type="Gene3D" id="3.30.565.10">
    <property type="entry name" value="Histidine kinase-like ATPase, C-terminal domain"/>
    <property type="match status" value="1"/>
</dbReference>
<evidence type="ECO:0000259" key="20">
    <source>
        <dbReference type="PROSITE" id="PS50112"/>
    </source>
</evidence>
<evidence type="ECO:0000256" key="4">
    <source>
        <dbReference type="ARBA" id="ARBA00019665"/>
    </source>
</evidence>
<evidence type="ECO:0000256" key="12">
    <source>
        <dbReference type="ARBA" id="ARBA00022777"/>
    </source>
</evidence>
<reference evidence="22" key="1">
    <citation type="journal article" date="2019" name="Int. J. Syst. Evol. Microbiol.">
        <title>The Global Catalogue of Microorganisms (GCM) 10K type strain sequencing project: providing services to taxonomists for standard genome sequencing and annotation.</title>
        <authorList>
            <consortium name="The Broad Institute Genomics Platform"/>
            <consortium name="The Broad Institute Genome Sequencing Center for Infectious Disease"/>
            <person name="Wu L."/>
            <person name="Ma J."/>
        </authorList>
    </citation>
    <scope>NUCLEOTIDE SEQUENCE [LARGE SCALE GENOMIC DNA]</scope>
    <source>
        <strain evidence="22">CGMCC 1.12482</strain>
    </source>
</reference>
<evidence type="ECO:0000313" key="21">
    <source>
        <dbReference type="EMBL" id="GGC94911.1"/>
    </source>
</evidence>
<name>A0ABQ1PD63_9GAMM</name>
<comment type="subcellular location">
    <subcellularLocation>
        <location evidence="2">Cell membrane</location>
    </subcellularLocation>
</comment>
<gene>
    <name evidence="21" type="primary">phoR</name>
    <name evidence="21" type="ORF">GCM10007418_13130</name>
</gene>
<keyword evidence="11" id="KW-0547">Nucleotide-binding</keyword>
<keyword evidence="13" id="KW-0067">ATP-binding</keyword>
<dbReference type="InterPro" id="IPR003594">
    <property type="entry name" value="HATPase_dom"/>
</dbReference>
<comment type="function">
    <text evidence="17">Member of the two-component regulatory system PhoR/PhoB involved in the phosphate regulon genes expression. PhoR may function as a membrane-associated protein kinase that phosphorylates PhoB in response to environmental signals.</text>
</comment>
<dbReference type="InterPro" id="IPR004358">
    <property type="entry name" value="Sig_transdc_His_kin-like_C"/>
</dbReference>
<dbReference type="InterPro" id="IPR000014">
    <property type="entry name" value="PAS"/>
</dbReference>
<dbReference type="InterPro" id="IPR003661">
    <property type="entry name" value="HisK_dim/P_dom"/>
</dbReference>
<evidence type="ECO:0000313" key="22">
    <source>
        <dbReference type="Proteomes" id="UP000638188"/>
    </source>
</evidence>
<evidence type="ECO:0000256" key="6">
    <source>
        <dbReference type="ARBA" id="ARBA00022475"/>
    </source>
</evidence>
<evidence type="ECO:0000256" key="8">
    <source>
        <dbReference type="ARBA" id="ARBA00022592"/>
    </source>
</evidence>
<dbReference type="Pfam" id="PF02518">
    <property type="entry name" value="HATPase_c"/>
    <property type="match status" value="1"/>
</dbReference>
<comment type="caution">
    <text evidence="21">The sequence shown here is derived from an EMBL/GenBank/DDBJ whole genome shotgun (WGS) entry which is preliminary data.</text>
</comment>
<dbReference type="Proteomes" id="UP000638188">
    <property type="component" value="Unassembled WGS sequence"/>
</dbReference>
<keyword evidence="7" id="KW-0597">Phosphoprotein</keyword>
<dbReference type="InterPro" id="IPR036097">
    <property type="entry name" value="HisK_dim/P_sf"/>
</dbReference>
<dbReference type="PROSITE" id="PS50112">
    <property type="entry name" value="PAS"/>
    <property type="match status" value="1"/>
</dbReference>
<keyword evidence="15" id="KW-0902">Two-component regulatory system</keyword>
<dbReference type="SMART" id="SM00388">
    <property type="entry name" value="HisKA"/>
    <property type="match status" value="1"/>
</dbReference>
<keyword evidence="5" id="KW-0813">Transport</keyword>
<dbReference type="InterPro" id="IPR021766">
    <property type="entry name" value="PhoR_N"/>
</dbReference>
<evidence type="ECO:0000256" key="9">
    <source>
        <dbReference type="ARBA" id="ARBA00022679"/>
    </source>
</evidence>
<dbReference type="NCBIfam" id="TIGR02966">
    <property type="entry name" value="phoR_proteo"/>
    <property type="match status" value="1"/>
</dbReference>
<evidence type="ECO:0000256" key="11">
    <source>
        <dbReference type="ARBA" id="ARBA00022741"/>
    </source>
</evidence>
<feature type="domain" description="Histidine kinase" evidence="19">
    <location>
        <begin position="211"/>
        <end position="428"/>
    </location>
</feature>
<comment type="catalytic activity">
    <reaction evidence="1">
        <text>ATP + protein L-histidine = ADP + protein N-phospho-L-histidine.</text>
        <dbReference type="EC" id="2.7.13.3"/>
    </reaction>
</comment>
<evidence type="ECO:0000256" key="1">
    <source>
        <dbReference type="ARBA" id="ARBA00000085"/>
    </source>
</evidence>
<dbReference type="CDD" id="cd00130">
    <property type="entry name" value="PAS"/>
    <property type="match status" value="1"/>
</dbReference>
<dbReference type="Pfam" id="PF00512">
    <property type="entry name" value="HisKA"/>
    <property type="match status" value="1"/>
</dbReference>
<dbReference type="InterPro" id="IPR035965">
    <property type="entry name" value="PAS-like_dom_sf"/>
</dbReference>
<dbReference type="InterPro" id="IPR036890">
    <property type="entry name" value="HATPase_C_sf"/>
</dbReference>
<keyword evidence="22" id="KW-1185">Reference proteome</keyword>
<dbReference type="InterPro" id="IPR005467">
    <property type="entry name" value="His_kinase_dom"/>
</dbReference>
<keyword evidence="10 18" id="KW-0812">Transmembrane</keyword>
<keyword evidence="14 18" id="KW-1133">Transmembrane helix</keyword>
<dbReference type="PANTHER" id="PTHR45453:SF1">
    <property type="entry name" value="PHOSPHATE REGULON SENSOR PROTEIN PHOR"/>
    <property type="match status" value="1"/>
</dbReference>
<keyword evidence="12" id="KW-0418">Kinase</keyword>
<dbReference type="PANTHER" id="PTHR45453">
    <property type="entry name" value="PHOSPHATE REGULON SENSOR PROTEIN PHOR"/>
    <property type="match status" value="1"/>
</dbReference>
<evidence type="ECO:0000256" key="5">
    <source>
        <dbReference type="ARBA" id="ARBA00022448"/>
    </source>
</evidence>
<evidence type="ECO:0000256" key="2">
    <source>
        <dbReference type="ARBA" id="ARBA00004236"/>
    </source>
</evidence>
<dbReference type="Gene3D" id="3.30.450.20">
    <property type="entry name" value="PAS domain"/>
    <property type="match status" value="1"/>
</dbReference>
<evidence type="ECO:0000256" key="3">
    <source>
        <dbReference type="ARBA" id="ARBA00012438"/>
    </source>
</evidence>
<keyword evidence="6" id="KW-1003">Cell membrane</keyword>
<evidence type="ECO:0000256" key="14">
    <source>
        <dbReference type="ARBA" id="ARBA00022989"/>
    </source>
</evidence>
<dbReference type="SMART" id="SM00091">
    <property type="entry name" value="PAS"/>
    <property type="match status" value="1"/>
</dbReference>
<keyword evidence="16 18" id="KW-0472">Membrane</keyword>
<keyword evidence="8" id="KW-0592">Phosphate transport</keyword>
<keyword evidence="9" id="KW-0808">Transferase</keyword>
<dbReference type="EC" id="2.7.13.3" evidence="3"/>
<evidence type="ECO:0000256" key="16">
    <source>
        <dbReference type="ARBA" id="ARBA00023136"/>
    </source>
</evidence>
<dbReference type="SUPFAM" id="SSF55785">
    <property type="entry name" value="PYP-like sensor domain (PAS domain)"/>
    <property type="match status" value="1"/>
</dbReference>
<evidence type="ECO:0000256" key="7">
    <source>
        <dbReference type="ARBA" id="ARBA00022553"/>
    </source>
</evidence>
<dbReference type="CDD" id="cd00082">
    <property type="entry name" value="HisKA"/>
    <property type="match status" value="1"/>
</dbReference>
<feature type="domain" description="PAS" evidence="20">
    <location>
        <begin position="95"/>
        <end position="146"/>
    </location>
</feature>
<dbReference type="PROSITE" id="PS50109">
    <property type="entry name" value="HIS_KIN"/>
    <property type="match status" value="1"/>
</dbReference>
<dbReference type="Pfam" id="PF11808">
    <property type="entry name" value="PhoR"/>
    <property type="match status" value="1"/>
</dbReference>
<evidence type="ECO:0000259" key="19">
    <source>
        <dbReference type="PROSITE" id="PS50109"/>
    </source>
</evidence>
<dbReference type="InterPro" id="IPR014310">
    <property type="entry name" value="Sig_transdc_His_kinase_PhoR"/>
</dbReference>
<proteinExistence type="predicted"/>
<dbReference type="SMART" id="SM00387">
    <property type="entry name" value="HATPase_c"/>
    <property type="match status" value="1"/>
</dbReference>
<dbReference type="Pfam" id="PF00989">
    <property type="entry name" value="PAS"/>
    <property type="match status" value="1"/>
</dbReference>
<dbReference type="PRINTS" id="PR00344">
    <property type="entry name" value="BCTRLSENSOR"/>
</dbReference>
<evidence type="ECO:0000256" key="18">
    <source>
        <dbReference type="SAM" id="Phobius"/>
    </source>
</evidence>
<dbReference type="InterPro" id="IPR013767">
    <property type="entry name" value="PAS_fold"/>
</dbReference>
<dbReference type="SUPFAM" id="SSF47384">
    <property type="entry name" value="Homodimeric domain of signal transducing histidine kinase"/>
    <property type="match status" value="1"/>
</dbReference>
<dbReference type="SUPFAM" id="SSF55874">
    <property type="entry name" value="ATPase domain of HSP90 chaperone/DNA topoisomerase II/histidine kinase"/>
    <property type="match status" value="1"/>
</dbReference>
<dbReference type="NCBIfam" id="NF008235">
    <property type="entry name" value="PRK11006.1"/>
    <property type="match status" value="1"/>
</dbReference>
<sequence length="430" mass="48734">MRTHLTGSVFKLLFWLLLAGVLGGMLVGQIAWGLVVGLSLYVAWHLRQMTRFVQWLSVQRNDPPPDTRGLWGEIFDNIYRIQRRDSRMRAKQQLVIDRIQASTAALSDAVVMVDAKGRLEWWNHAAERLLGFRAPDDSGQHVTNLLRDPRFVEYFEADHFREPLDIASHLNASAWLQYTITHYGQGERLIVVRDTTRLHNLEQMRKDFVANVSHELRTPLTVVVGYLETLQDSDEPINPRWKRALQQMEQQSKRMQNLLNDLLMLARLENDDRAVEKKSVDISQMLKSVSQDAQALSAERGHQIHLDTDPAIRLLGADAELRSAFSNLVFNAVKYTSDQGEISIRCWQDQNGTHVSVSDNGTGIAPEHISRLTERFYRVDSSRSTNTGGTGLGLAIVKHVLLRHGARLEIKSTLGTGSVFTCHFPASRDA</sequence>
<dbReference type="Gene3D" id="1.10.287.130">
    <property type="match status" value="1"/>
</dbReference>
<feature type="transmembrane region" description="Helical" evidence="18">
    <location>
        <begin position="12"/>
        <end position="44"/>
    </location>
</feature>
<evidence type="ECO:0000256" key="13">
    <source>
        <dbReference type="ARBA" id="ARBA00022840"/>
    </source>
</evidence>
<dbReference type="InterPro" id="IPR050351">
    <property type="entry name" value="BphY/WalK/GraS-like"/>
</dbReference>